<dbReference type="HOGENOM" id="CLU_1749615_0_0_1"/>
<gene>
    <name evidence="2" type="ORF">ANIA_03845</name>
</gene>
<accession>C8V6I8</accession>
<dbReference type="Proteomes" id="UP000000560">
    <property type="component" value="Chromosome II"/>
</dbReference>
<evidence type="ECO:0000313" key="2">
    <source>
        <dbReference type="EMBL" id="CBF75256.1"/>
    </source>
</evidence>
<evidence type="ECO:0000256" key="1">
    <source>
        <dbReference type="SAM" id="MobiDB-lite"/>
    </source>
</evidence>
<feature type="region of interest" description="Disordered" evidence="1">
    <location>
        <begin position="1"/>
        <end position="39"/>
    </location>
</feature>
<dbReference type="KEGG" id="ani:ANIA_03845"/>
<feature type="region of interest" description="Disordered" evidence="1">
    <location>
        <begin position="98"/>
        <end position="149"/>
    </location>
</feature>
<evidence type="ECO:0000313" key="3">
    <source>
        <dbReference type="Proteomes" id="UP000000560"/>
    </source>
</evidence>
<sequence length="149" mass="16580">MGEGKSSVGVKVDENNAPIGEETRGSSSRRRDVVKSVSKASRRYNVTREQEAGFLQKIKLVYERFMNLGSRGWGRSNDLRWCSGCRFLTNGGLALTKLRAEGTTPPGQTGKERPRTRTGNKTRQGVANLIEGRGKTQTDLSFDAMKERR</sequence>
<feature type="compositionally biased region" description="Basic and acidic residues" evidence="1">
    <location>
        <begin position="21"/>
        <end position="34"/>
    </location>
</feature>
<dbReference type="RefSeq" id="XP_661449.1">
    <property type="nucleotide sequence ID" value="XM_656357.1"/>
</dbReference>
<accession>Q5B6I5</accession>
<dbReference type="GeneID" id="2873269"/>
<protein>
    <submittedName>
        <fullName evidence="2">Uncharacterized protein</fullName>
    </submittedName>
</protein>
<proteinExistence type="predicted"/>
<organism evidence="2 3">
    <name type="scientific">Emericella nidulans (strain FGSC A4 / ATCC 38163 / CBS 112.46 / NRRL 194 / M139)</name>
    <name type="common">Aspergillus nidulans</name>
    <dbReference type="NCBI Taxonomy" id="227321"/>
    <lineage>
        <taxon>Eukaryota</taxon>
        <taxon>Fungi</taxon>
        <taxon>Dikarya</taxon>
        <taxon>Ascomycota</taxon>
        <taxon>Pezizomycotina</taxon>
        <taxon>Eurotiomycetes</taxon>
        <taxon>Eurotiomycetidae</taxon>
        <taxon>Eurotiales</taxon>
        <taxon>Aspergillaceae</taxon>
        <taxon>Aspergillus</taxon>
        <taxon>Aspergillus subgen. Nidulantes</taxon>
    </lineage>
</organism>
<reference evidence="3" key="2">
    <citation type="journal article" date="2009" name="Fungal Genet. Biol.">
        <title>The 2008 update of the Aspergillus nidulans genome annotation: a community effort.</title>
        <authorList>
            <person name="Wortman J.R."/>
            <person name="Gilsenan J.M."/>
            <person name="Joardar V."/>
            <person name="Deegan J."/>
            <person name="Clutterbuck J."/>
            <person name="Andersen M.R."/>
            <person name="Archer D."/>
            <person name="Bencina M."/>
            <person name="Braus G."/>
            <person name="Coutinho P."/>
            <person name="von Dohren H."/>
            <person name="Doonan J."/>
            <person name="Driessen A.J."/>
            <person name="Durek P."/>
            <person name="Espeso E."/>
            <person name="Fekete E."/>
            <person name="Flipphi M."/>
            <person name="Estrada C.G."/>
            <person name="Geysens S."/>
            <person name="Goldman G."/>
            <person name="de Groot P.W."/>
            <person name="Hansen K."/>
            <person name="Harris S.D."/>
            <person name="Heinekamp T."/>
            <person name="Helmstaedt K."/>
            <person name="Henrissat B."/>
            <person name="Hofmann G."/>
            <person name="Homan T."/>
            <person name="Horio T."/>
            <person name="Horiuchi H."/>
            <person name="James S."/>
            <person name="Jones M."/>
            <person name="Karaffa L."/>
            <person name="Karanyi Z."/>
            <person name="Kato M."/>
            <person name="Keller N."/>
            <person name="Kelly D.E."/>
            <person name="Kiel J.A."/>
            <person name="Kim J.M."/>
            <person name="van der Klei I.J."/>
            <person name="Klis F.M."/>
            <person name="Kovalchuk A."/>
            <person name="Krasevec N."/>
            <person name="Kubicek C.P."/>
            <person name="Liu B."/>
            <person name="Maccabe A."/>
            <person name="Meyer V."/>
            <person name="Mirabito P."/>
            <person name="Miskei M."/>
            <person name="Mos M."/>
            <person name="Mullins J."/>
            <person name="Nelson D.R."/>
            <person name="Nielsen J."/>
            <person name="Oakley B.R."/>
            <person name="Osmani S.A."/>
            <person name="Pakula T."/>
            <person name="Paszewski A."/>
            <person name="Paulsen I."/>
            <person name="Pilsyk S."/>
            <person name="Pocsi I."/>
            <person name="Punt P.J."/>
            <person name="Ram A.F."/>
            <person name="Ren Q."/>
            <person name="Robellet X."/>
            <person name="Robson G."/>
            <person name="Seiboth B."/>
            <person name="van Solingen P."/>
            <person name="Specht T."/>
            <person name="Sun J."/>
            <person name="Taheri-Talesh N."/>
            <person name="Takeshita N."/>
            <person name="Ussery D."/>
            <person name="vanKuyk P.A."/>
            <person name="Visser H."/>
            <person name="van de Vondervoort P.J."/>
            <person name="de Vries R.P."/>
            <person name="Walton J."/>
            <person name="Xiang X."/>
            <person name="Xiong Y."/>
            <person name="Zeng A.P."/>
            <person name="Brandt B.W."/>
            <person name="Cornell M.J."/>
            <person name="van den Hondel C.A."/>
            <person name="Visser J."/>
            <person name="Oliver S.G."/>
            <person name="Turner G."/>
        </authorList>
    </citation>
    <scope>GENOME REANNOTATION</scope>
    <source>
        <strain evidence="3">FGSC A4 / ATCC 38163 / CBS 112.46 / NRRL 194 / M139</strain>
    </source>
</reference>
<dbReference type="EMBL" id="BN001302">
    <property type="protein sequence ID" value="CBF75256.1"/>
    <property type="molecule type" value="Genomic_DNA"/>
</dbReference>
<name>Q5B6I5_EMENI</name>
<dbReference type="InParanoid" id="Q5B6I5"/>
<dbReference type="VEuPathDB" id="FungiDB:AN3845"/>
<dbReference type="AlphaFoldDB" id="Q5B6I5"/>
<reference evidence="3" key="1">
    <citation type="journal article" date="2005" name="Nature">
        <title>Sequencing of Aspergillus nidulans and comparative analysis with A. fumigatus and A. oryzae.</title>
        <authorList>
            <person name="Galagan J.E."/>
            <person name="Calvo S.E."/>
            <person name="Cuomo C."/>
            <person name="Ma L.J."/>
            <person name="Wortman J.R."/>
            <person name="Batzoglou S."/>
            <person name="Lee S.I."/>
            <person name="Basturkmen M."/>
            <person name="Spevak C.C."/>
            <person name="Clutterbuck J."/>
            <person name="Kapitonov V."/>
            <person name="Jurka J."/>
            <person name="Scazzocchio C."/>
            <person name="Farman M."/>
            <person name="Butler J."/>
            <person name="Purcell S."/>
            <person name="Harris S."/>
            <person name="Braus G.H."/>
            <person name="Draht O."/>
            <person name="Busch S."/>
            <person name="D'Enfert C."/>
            <person name="Bouchier C."/>
            <person name="Goldman G.H."/>
            <person name="Bell-Pedersen D."/>
            <person name="Griffiths-Jones S."/>
            <person name="Doonan J.H."/>
            <person name="Yu J."/>
            <person name="Vienken K."/>
            <person name="Pain A."/>
            <person name="Freitag M."/>
            <person name="Selker E.U."/>
            <person name="Archer D.B."/>
            <person name="Penalva M.A."/>
            <person name="Oakley B.R."/>
            <person name="Momany M."/>
            <person name="Tanaka T."/>
            <person name="Kumagai T."/>
            <person name="Asai K."/>
            <person name="Machida M."/>
            <person name="Nierman W.C."/>
            <person name="Denning D.W."/>
            <person name="Caddick M."/>
            <person name="Hynes M."/>
            <person name="Paoletti M."/>
            <person name="Fischer R."/>
            <person name="Miller B."/>
            <person name="Dyer P."/>
            <person name="Sachs M.S."/>
            <person name="Osmani S.A."/>
            <person name="Birren B.W."/>
        </authorList>
    </citation>
    <scope>NUCLEOTIDE SEQUENCE [LARGE SCALE GENOMIC DNA]</scope>
    <source>
        <strain evidence="3">FGSC A4 / ATCC 38163 / CBS 112.46 / NRRL 194 / M139</strain>
    </source>
</reference>
<keyword evidence="3" id="KW-1185">Reference proteome</keyword>